<evidence type="ECO:0000256" key="2">
    <source>
        <dbReference type="SAM" id="MobiDB-lite"/>
    </source>
</evidence>
<keyword evidence="1" id="KW-0853">WD repeat</keyword>
<evidence type="ECO:0000256" key="1">
    <source>
        <dbReference type="PROSITE-ProRule" id="PRU00221"/>
    </source>
</evidence>
<comment type="caution">
    <text evidence="4">The sequence shown here is derived from an EMBL/GenBank/DDBJ whole genome shotgun (WGS) entry which is preliminary data.</text>
</comment>
<keyword evidence="5" id="KW-1185">Reference proteome</keyword>
<dbReference type="Pfam" id="PF24782">
    <property type="entry name" value="WD40_MABP1-WDR62_2nd"/>
    <property type="match status" value="1"/>
</dbReference>
<dbReference type="Proteomes" id="UP001212152">
    <property type="component" value="Unassembled WGS sequence"/>
</dbReference>
<feature type="compositionally biased region" description="Low complexity" evidence="2">
    <location>
        <begin position="760"/>
        <end position="773"/>
    </location>
</feature>
<feature type="compositionally biased region" description="Low complexity" evidence="2">
    <location>
        <begin position="824"/>
        <end position="833"/>
    </location>
</feature>
<feature type="region of interest" description="Disordered" evidence="2">
    <location>
        <begin position="979"/>
        <end position="1049"/>
    </location>
</feature>
<dbReference type="PROSITE" id="PS50294">
    <property type="entry name" value="WD_REPEATS_REGION"/>
    <property type="match status" value="1"/>
</dbReference>
<evidence type="ECO:0000313" key="4">
    <source>
        <dbReference type="EMBL" id="KAJ3185483.1"/>
    </source>
</evidence>
<name>A0AAD5TU71_9FUNG</name>
<dbReference type="Gene3D" id="2.130.10.10">
    <property type="entry name" value="YVTN repeat-like/Quinoprotein amine dehydrogenase"/>
    <property type="match status" value="3"/>
</dbReference>
<dbReference type="PANTHER" id="PTHR45589:SF1">
    <property type="entry name" value="WD REPEAT DOMAIN 62, ISOFORM G"/>
    <property type="match status" value="1"/>
</dbReference>
<dbReference type="InterPro" id="IPR052779">
    <property type="entry name" value="WDR62"/>
</dbReference>
<feature type="compositionally biased region" description="Low complexity" evidence="2">
    <location>
        <begin position="1037"/>
        <end position="1049"/>
    </location>
</feature>
<evidence type="ECO:0000313" key="5">
    <source>
        <dbReference type="Proteomes" id="UP001212152"/>
    </source>
</evidence>
<feature type="region of interest" description="Disordered" evidence="2">
    <location>
        <begin position="595"/>
        <end position="619"/>
    </location>
</feature>
<feature type="repeat" description="WD" evidence="1">
    <location>
        <begin position="221"/>
        <end position="243"/>
    </location>
</feature>
<dbReference type="SUPFAM" id="SSF50998">
    <property type="entry name" value="Quinoprotein alcohol dehydrogenase-like"/>
    <property type="match status" value="1"/>
</dbReference>
<feature type="compositionally biased region" description="Acidic residues" evidence="2">
    <location>
        <begin position="774"/>
        <end position="783"/>
    </location>
</feature>
<dbReference type="SUPFAM" id="SSF50978">
    <property type="entry name" value="WD40 repeat-like"/>
    <property type="match status" value="1"/>
</dbReference>
<feature type="repeat" description="WD" evidence="1">
    <location>
        <begin position="519"/>
        <end position="552"/>
    </location>
</feature>
<feature type="compositionally biased region" description="Low complexity" evidence="2">
    <location>
        <begin position="979"/>
        <end position="1007"/>
    </location>
</feature>
<organism evidence="4 5">
    <name type="scientific">Geranomyces variabilis</name>
    <dbReference type="NCBI Taxonomy" id="109894"/>
    <lineage>
        <taxon>Eukaryota</taxon>
        <taxon>Fungi</taxon>
        <taxon>Fungi incertae sedis</taxon>
        <taxon>Chytridiomycota</taxon>
        <taxon>Chytridiomycota incertae sedis</taxon>
        <taxon>Chytridiomycetes</taxon>
        <taxon>Spizellomycetales</taxon>
        <taxon>Powellomycetaceae</taxon>
        <taxon>Geranomyces</taxon>
    </lineage>
</organism>
<gene>
    <name evidence="4" type="ORF">HDU87_000106</name>
</gene>
<accession>A0AAD5TU71</accession>
<dbReference type="PANTHER" id="PTHR45589">
    <property type="entry name" value="WD REPEAT DOMAIN 62, ISOFORM G"/>
    <property type="match status" value="1"/>
</dbReference>
<dbReference type="SMART" id="SM00320">
    <property type="entry name" value="WD40"/>
    <property type="match status" value="9"/>
</dbReference>
<feature type="region of interest" description="Disordered" evidence="2">
    <location>
        <begin position="924"/>
        <end position="965"/>
    </location>
</feature>
<dbReference type="PROSITE" id="PS50082">
    <property type="entry name" value="WD_REPEATS_2"/>
    <property type="match status" value="2"/>
</dbReference>
<feature type="region of interest" description="Disordered" evidence="2">
    <location>
        <begin position="755"/>
        <end position="786"/>
    </location>
</feature>
<feature type="domain" description="MABP1/WDR62 second WD40" evidence="3">
    <location>
        <begin position="191"/>
        <end position="552"/>
    </location>
</feature>
<dbReference type="InterPro" id="IPR001680">
    <property type="entry name" value="WD40_rpt"/>
</dbReference>
<dbReference type="InterPro" id="IPR011047">
    <property type="entry name" value="Quinoprotein_ADH-like_sf"/>
</dbReference>
<protein>
    <recommendedName>
        <fullName evidence="3">MABP1/WDR62 second WD40 domain-containing protein</fullName>
    </recommendedName>
</protein>
<sequence length="1140" mass="121863">MKFWYLDRERLLQATQKLGRSETMTLEGVFASIPDDRADKPNAFADVGCLRGADGETATYAITQDGTLMYFNHSRQMEKWVDMKVTAGRALHVTDKYIACGGSDGVLRLFDSTTLQYIMTFPKPHPLDVEPHTSLQTKSSAGCPELMSVKIDPLNEQVACIYNDHSLYVWDIRDPKHVGKSRSFLWHSDAIWGVEMVPNQPVNPSSPSEEHAPRGLPQNTFATCSYDGTVRFWNLDASSSAASDPGSLQHHLAASTQRFFQHNIYSRELLRTMYFGRGEPAIGVPSPASTTGIRALRVSADGKYLATGDRVGNVRVCELSWFQEIRSFEAHDGEVLTIDFSEDPDERNFYMATASRDRCLHVYDGNREFDVVTTLEDHTAAVTCVRFADAGKKLISCGADKSLNFRQAAERAGQEEWSSYHSAIGKSALNDMVLDPSSKYLVTASHDRRINIFSIANGKAVRSYRKETPDESIGVSGPGDGSFHKIAIDPSGLYVAASASDKSIRIFEFLSGAYVGRIVTGHSELVTGVKFTLDCRRLVTTAADGCVFVWKIAARLVKQMRARLGHADSTVDDSEPAAVRKTSFASSVGAGARAGFRTRVGGSSEPTTPTHDDISPFAGSPRSVGFQYRETALPGWARSSASGRSEVDESEITPTLQRFVAPRGRWAQRIGEDELVLFSAASGTEEKGGNDGEDDDEAPDSYSKPQPMDNLEQVSAAEPVKQDVSAADDAAHCADDAADLAQLLEQSSTDLVIEDLDSLTGTSVDGSGSQSGVGDEDGDDEPDEQFKIYLPTDAEDADLISAAHVVSRRDVQEQPGGQGGGTTILGTSSSSVGPAEDASFSSSPAYHDSFLSELAKIVDDDASAAASASASASQTPGDAPGDAAVVVRQSLSAKHLAARATVSTALTTTLLKVLEVEHAPKVERADATLREPANTGARDVSMGATTAHAKSENIVSTHPSRDEQHAFEKDAPVVDAGGDAQQAKAAPTALASQSDAVQDAASQPQADVTRAPQPAVGTHAPKPYTAETGPDPGESVPTASQSPARSSPSADLDLKLFRVLADRSAQRVVALASSASSSEVSSGAITERAALVESLSYVRNVADAALGGGRESEDEASMLRMLERYSDVLVGLVRDKLRGE</sequence>
<proteinExistence type="predicted"/>
<feature type="region of interest" description="Disordered" evidence="2">
    <location>
        <begin position="682"/>
        <end position="729"/>
    </location>
</feature>
<dbReference type="InterPro" id="IPR015943">
    <property type="entry name" value="WD40/YVTN_repeat-like_dom_sf"/>
</dbReference>
<dbReference type="InterPro" id="IPR036322">
    <property type="entry name" value="WD40_repeat_dom_sf"/>
</dbReference>
<dbReference type="EMBL" id="JADGJQ010000001">
    <property type="protein sequence ID" value="KAJ3185483.1"/>
    <property type="molecule type" value="Genomic_DNA"/>
</dbReference>
<dbReference type="InterPro" id="IPR056162">
    <property type="entry name" value="WD40_MABP1-WDR62_2nd"/>
</dbReference>
<reference evidence="4" key="1">
    <citation type="submission" date="2020-05" db="EMBL/GenBank/DDBJ databases">
        <title>Phylogenomic resolution of chytrid fungi.</title>
        <authorList>
            <person name="Stajich J.E."/>
            <person name="Amses K."/>
            <person name="Simmons R."/>
            <person name="Seto K."/>
            <person name="Myers J."/>
            <person name="Bonds A."/>
            <person name="Quandt C.A."/>
            <person name="Barry K."/>
            <person name="Liu P."/>
            <person name="Grigoriev I."/>
            <person name="Longcore J.E."/>
            <person name="James T.Y."/>
        </authorList>
    </citation>
    <scope>NUCLEOTIDE SEQUENCE</scope>
    <source>
        <strain evidence="4">JEL0379</strain>
    </source>
</reference>
<evidence type="ECO:0000259" key="3">
    <source>
        <dbReference type="Pfam" id="PF24782"/>
    </source>
</evidence>
<dbReference type="AlphaFoldDB" id="A0AAD5TU71"/>
<feature type="region of interest" description="Disordered" evidence="2">
    <location>
        <begin position="807"/>
        <end position="842"/>
    </location>
</feature>